<proteinExistence type="inferred from homology"/>
<dbReference type="InterPro" id="IPR016166">
    <property type="entry name" value="FAD-bd_PCMH"/>
</dbReference>
<dbReference type="RefSeq" id="WP_205372953.1">
    <property type="nucleotide sequence ID" value="NZ_JAFEJA010000001.1"/>
</dbReference>
<reference evidence="8 9" key="1">
    <citation type="journal article" date="2016" name="Arch. Microbiol.">
        <title>Streptomyces zhihengii sp. nov., isolated from rhizospheric soil of Psammosilene tunicoides.</title>
        <authorList>
            <person name="Huang M.J."/>
            <person name="Fei J.J."/>
            <person name="Salam N."/>
            <person name="Kim C.J."/>
            <person name="Hozzein W.N."/>
            <person name="Xiao M."/>
            <person name="Huang H.Q."/>
            <person name="Li W.J."/>
        </authorList>
    </citation>
    <scope>NUCLEOTIDE SEQUENCE [LARGE SCALE GENOMIC DNA]</scope>
    <source>
        <strain evidence="8 9">YIM T102</strain>
    </source>
</reference>
<evidence type="ECO:0000256" key="1">
    <source>
        <dbReference type="ARBA" id="ARBA00001974"/>
    </source>
</evidence>
<dbReference type="PROSITE" id="PS51387">
    <property type="entry name" value="FAD_PCMH"/>
    <property type="match status" value="1"/>
</dbReference>
<keyword evidence="6" id="KW-0732">Signal</keyword>
<dbReference type="PROSITE" id="PS51318">
    <property type="entry name" value="TAT"/>
    <property type="match status" value="1"/>
</dbReference>
<organism evidence="8 9">
    <name type="scientific">Streptomyces zhihengii</name>
    <dbReference type="NCBI Taxonomy" id="1818004"/>
    <lineage>
        <taxon>Bacteria</taxon>
        <taxon>Bacillati</taxon>
        <taxon>Actinomycetota</taxon>
        <taxon>Actinomycetes</taxon>
        <taxon>Kitasatosporales</taxon>
        <taxon>Streptomycetaceae</taxon>
        <taxon>Streptomyces</taxon>
    </lineage>
</organism>
<dbReference type="InterPro" id="IPR006311">
    <property type="entry name" value="TAT_signal"/>
</dbReference>
<dbReference type="InterPro" id="IPR006093">
    <property type="entry name" value="Oxy_OxRdtase_FAD_BS"/>
</dbReference>
<dbReference type="Pfam" id="PF01565">
    <property type="entry name" value="FAD_binding_4"/>
    <property type="match status" value="1"/>
</dbReference>
<dbReference type="Pfam" id="PF08031">
    <property type="entry name" value="BBE"/>
    <property type="match status" value="1"/>
</dbReference>
<keyword evidence="5" id="KW-0560">Oxidoreductase</keyword>
<comment type="cofactor">
    <cofactor evidence="1">
        <name>FAD</name>
        <dbReference type="ChEBI" id="CHEBI:57692"/>
    </cofactor>
</comment>
<evidence type="ECO:0000313" key="8">
    <source>
        <dbReference type="EMBL" id="MBM9618715.1"/>
    </source>
</evidence>
<dbReference type="InterPro" id="IPR012951">
    <property type="entry name" value="BBE"/>
</dbReference>
<keyword evidence="4" id="KW-0274">FAD</keyword>
<dbReference type="Proteomes" id="UP000664109">
    <property type="component" value="Unassembled WGS sequence"/>
</dbReference>
<comment type="caution">
    <text evidence="8">The sequence shown here is derived from an EMBL/GenBank/DDBJ whole genome shotgun (WGS) entry which is preliminary data.</text>
</comment>
<dbReference type="EMBL" id="JAFEJA010000001">
    <property type="protein sequence ID" value="MBM9618715.1"/>
    <property type="molecule type" value="Genomic_DNA"/>
</dbReference>
<dbReference type="PANTHER" id="PTHR42973:SF39">
    <property type="entry name" value="FAD-BINDING PCMH-TYPE DOMAIN-CONTAINING PROTEIN"/>
    <property type="match status" value="1"/>
</dbReference>
<dbReference type="InterPro" id="IPR036318">
    <property type="entry name" value="FAD-bd_PCMH-like_sf"/>
</dbReference>
<dbReference type="InterPro" id="IPR006094">
    <property type="entry name" value="Oxid_FAD_bind_N"/>
</dbReference>
<accession>A0ABS2UMM0</accession>
<evidence type="ECO:0000256" key="4">
    <source>
        <dbReference type="ARBA" id="ARBA00022827"/>
    </source>
</evidence>
<name>A0ABS2UMM0_9ACTN</name>
<feature type="domain" description="FAD-binding PCMH-type" evidence="7">
    <location>
        <begin position="73"/>
        <end position="242"/>
    </location>
</feature>
<feature type="chain" id="PRO_5046738224" evidence="6">
    <location>
        <begin position="25"/>
        <end position="500"/>
    </location>
</feature>
<evidence type="ECO:0000256" key="5">
    <source>
        <dbReference type="ARBA" id="ARBA00023002"/>
    </source>
</evidence>
<evidence type="ECO:0000259" key="7">
    <source>
        <dbReference type="PROSITE" id="PS51387"/>
    </source>
</evidence>
<sequence>MLDRRNLLRAGGVLAATVATGAAAGAPAAGAPAAGRRRCPDWSALRSRIQGDVVLPGDAAYDASKQLAIGEYDAVTPAGIVYGETPADVQAVVRFAQDNSLTLRTRSGGHNFAGWSTGEGLVLDVRRMNHVTGGGSPTVHVGPGTQSIEALGVLKQYGQGMVTGTCHDVCVGGYYSGGGVGYQSRPFGIGSDRMVSAKVVLADGRLVTASERSNPDLFWALRGSGGGNWGVLVDVEMRPISVPRMVFYEQIWSWDDAEKFLDTWQQWYRTTPRNSTGQVIVIQPDAGSGNPPIVLQQGAYYGTKEEADAGLAELAGLVGSTPATSKVLDLPFADGMQYVYGLAEGGSHPRTLWQRMRARIVDQPLGTAGTAAALAAFESAPRTGQTRYLSFVGLGGAVGDKAPTDTAFVHRGALFHIGYGVALPDASPTDEDVNAAVGWATTGFNVINPLSGGHSYINFPDMYLDNWQNAYYGVNYDRLKRLKRAYDPYRFFDHPRAIGN</sequence>
<feature type="signal peptide" evidence="6">
    <location>
        <begin position="1"/>
        <end position="24"/>
    </location>
</feature>
<keyword evidence="3" id="KW-0285">Flavoprotein</keyword>
<dbReference type="Gene3D" id="3.30.465.10">
    <property type="match status" value="1"/>
</dbReference>
<dbReference type="Gene3D" id="3.30.43.10">
    <property type="entry name" value="Uridine Diphospho-n-acetylenolpyruvylglucosamine Reductase, domain 2"/>
    <property type="match status" value="1"/>
</dbReference>
<dbReference type="PANTHER" id="PTHR42973">
    <property type="entry name" value="BINDING OXIDOREDUCTASE, PUTATIVE (AFU_ORTHOLOGUE AFUA_1G17690)-RELATED"/>
    <property type="match status" value="1"/>
</dbReference>
<dbReference type="SUPFAM" id="SSF56176">
    <property type="entry name" value="FAD-binding/transporter-associated domain-like"/>
    <property type="match status" value="1"/>
</dbReference>
<evidence type="ECO:0000256" key="3">
    <source>
        <dbReference type="ARBA" id="ARBA00022630"/>
    </source>
</evidence>
<evidence type="ECO:0000256" key="6">
    <source>
        <dbReference type="SAM" id="SignalP"/>
    </source>
</evidence>
<dbReference type="PROSITE" id="PS00862">
    <property type="entry name" value="OX2_COVAL_FAD"/>
    <property type="match status" value="1"/>
</dbReference>
<evidence type="ECO:0000313" key="9">
    <source>
        <dbReference type="Proteomes" id="UP000664109"/>
    </source>
</evidence>
<dbReference type="InterPro" id="IPR050416">
    <property type="entry name" value="FAD-linked_Oxidoreductase"/>
</dbReference>
<dbReference type="InterPro" id="IPR016167">
    <property type="entry name" value="FAD-bd_PCMH_sub1"/>
</dbReference>
<keyword evidence="9" id="KW-1185">Reference proteome</keyword>
<dbReference type="Gene3D" id="3.40.462.20">
    <property type="match status" value="1"/>
</dbReference>
<evidence type="ECO:0000256" key="2">
    <source>
        <dbReference type="ARBA" id="ARBA00005466"/>
    </source>
</evidence>
<gene>
    <name evidence="8" type="ORF">JE024_08110</name>
</gene>
<comment type="similarity">
    <text evidence="2">Belongs to the oxygen-dependent FAD-linked oxidoreductase family.</text>
</comment>
<dbReference type="InterPro" id="IPR016169">
    <property type="entry name" value="FAD-bd_PCMH_sub2"/>
</dbReference>
<protein>
    <submittedName>
        <fullName evidence="8">FAD-binding oxidoreductase</fullName>
    </submittedName>
</protein>